<dbReference type="EMBL" id="JANPWB010000003">
    <property type="protein sequence ID" value="KAJ1199331.1"/>
    <property type="molecule type" value="Genomic_DNA"/>
</dbReference>
<evidence type="ECO:0000313" key="3">
    <source>
        <dbReference type="Proteomes" id="UP001066276"/>
    </source>
</evidence>
<gene>
    <name evidence="2" type="ORF">NDU88_003168</name>
</gene>
<feature type="region of interest" description="Disordered" evidence="1">
    <location>
        <begin position="60"/>
        <end position="79"/>
    </location>
</feature>
<evidence type="ECO:0000313" key="2">
    <source>
        <dbReference type="EMBL" id="KAJ1199331.1"/>
    </source>
</evidence>
<proteinExistence type="predicted"/>
<comment type="caution">
    <text evidence="2">The sequence shown here is derived from an EMBL/GenBank/DDBJ whole genome shotgun (WGS) entry which is preliminary data.</text>
</comment>
<name>A0AAV7VFV0_PLEWA</name>
<protein>
    <submittedName>
        <fullName evidence="2">Uncharacterized protein</fullName>
    </submittedName>
</protein>
<organism evidence="2 3">
    <name type="scientific">Pleurodeles waltl</name>
    <name type="common">Iberian ribbed newt</name>
    <dbReference type="NCBI Taxonomy" id="8319"/>
    <lineage>
        <taxon>Eukaryota</taxon>
        <taxon>Metazoa</taxon>
        <taxon>Chordata</taxon>
        <taxon>Craniata</taxon>
        <taxon>Vertebrata</taxon>
        <taxon>Euteleostomi</taxon>
        <taxon>Amphibia</taxon>
        <taxon>Batrachia</taxon>
        <taxon>Caudata</taxon>
        <taxon>Salamandroidea</taxon>
        <taxon>Salamandridae</taxon>
        <taxon>Pleurodelinae</taxon>
        <taxon>Pleurodeles</taxon>
    </lineage>
</organism>
<reference evidence="2" key="1">
    <citation type="journal article" date="2022" name="bioRxiv">
        <title>Sequencing and chromosome-scale assembly of the giantPleurodeles waltlgenome.</title>
        <authorList>
            <person name="Brown T."/>
            <person name="Elewa A."/>
            <person name="Iarovenko S."/>
            <person name="Subramanian E."/>
            <person name="Araus A.J."/>
            <person name="Petzold A."/>
            <person name="Susuki M."/>
            <person name="Suzuki K.-i.T."/>
            <person name="Hayashi T."/>
            <person name="Toyoda A."/>
            <person name="Oliveira C."/>
            <person name="Osipova E."/>
            <person name="Leigh N.D."/>
            <person name="Simon A."/>
            <person name="Yun M.H."/>
        </authorList>
    </citation>
    <scope>NUCLEOTIDE SEQUENCE</scope>
    <source>
        <strain evidence="2">20211129_DDA</strain>
        <tissue evidence="2">Liver</tissue>
    </source>
</reference>
<accession>A0AAV7VFV0</accession>
<keyword evidence="3" id="KW-1185">Reference proteome</keyword>
<dbReference type="Proteomes" id="UP001066276">
    <property type="component" value="Chromosome 2_1"/>
</dbReference>
<dbReference type="AlphaFoldDB" id="A0AAV7VFV0"/>
<evidence type="ECO:0000256" key="1">
    <source>
        <dbReference type="SAM" id="MobiDB-lite"/>
    </source>
</evidence>
<sequence length="142" mass="15153">MDRPTSFPNPERLCSTGPCRPVGGNFLGLTAQINLIRTTEPQPQGKERARSCCLVQLRDSASASRQHRPLPGPDGSLSPSPLRVLSSWAVCFKQADSSGPSQPAVGRGTHSAALPASLASEALPVREIPFETNVEWGAWSHV</sequence>